<dbReference type="Proteomes" id="UP000800092">
    <property type="component" value="Unassembled WGS sequence"/>
</dbReference>
<accession>A0A6A6H1Y6</accession>
<gene>
    <name evidence="1" type="ORF">EV356DRAFT_506265</name>
</gene>
<organism evidence="1 2">
    <name type="scientific">Viridothelium virens</name>
    <name type="common">Speckled blister lichen</name>
    <name type="synonym">Trypethelium virens</name>
    <dbReference type="NCBI Taxonomy" id="1048519"/>
    <lineage>
        <taxon>Eukaryota</taxon>
        <taxon>Fungi</taxon>
        <taxon>Dikarya</taxon>
        <taxon>Ascomycota</taxon>
        <taxon>Pezizomycotina</taxon>
        <taxon>Dothideomycetes</taxon>
        <taxon>Dothideomycetes incertae sedis</taxon>
        <taxon>Trypetheliales</taxon>
        <taxon>Trypetheliaceae</taxon>
        <taxon>Viridothelium</taxon>
    </lineage>
</organism>
<reference evidence="1" key="1">
    <citation type="journal article" date="2020" name="Stud. Mycol.">
        <title>101 Dothideomycetes genomes: a test case for predicting lifestyles and emergence of pathogens.</title>
        <authorList>
            <person name="Haridas S."/>
            <person name="Albert R."/>
            <person name="Binder M."/>
            <person name="Bloem J."/>
            <person name="Labutti K."/>
            <person name="Salamov A."/>
            <person name="Andreopoulos B."/>
            <person name="Baker S."/>
            <person name="Barry K."/>
            <person name="Bills G."/>
            <person name="Bluhm B."/>
            <person name="Cannon C."/>
            <person name="Castanera R."/>
            <person name="Culley D."/>
            <person name="Daum C."/>
            <person name="Ezra D."/>
            <person name="Gonzalez J."/>
            <person name="Henrissat B."/>
            <person name="Kuo A."/>
            <person name="Liang C."/>
            <person name="Lipzen A."/>
            <person name="Lutzoni F."/>
            <person name="Magnuson J."/>
            <person name="Mondo S."/>
            <person name="Nolan M."/>
            <person name="Ohm R."/>
            <person name="Pangilinan J."/>
            <person name="Park H.-J."/>
            <person name="Ramirez L."/>
            <person name="Alfaro M."/>
            <person name="Sun H."/>
            <person name="Tritt A."/>
            <person name="Yoshinaga Y."/>
            <person name="Zwiers L.-H."/>
            <person name="Turgeon B."/>
            <person name="Goodwin S."/>
            <person name="Spatafora J."/>
            <person name="Crous P."/>
            <person name="Grigoriev I."/>
        </authorList>
    </citation>
    <scope>NUCLEOTIDE SEQUENCE</scope>
    <source>
        <strain evidence="1">Tuck. ex Michener</strain>
    </source>
</reference>
<proteinExistence type="predicted"/>
<sequence length="186" mass="20691">MFKYQFRRQVFQSESCLAQSQASDWVLHQQTAGRVLAQLSGRCKPHHLPCSLLLRPEANPCFVTPQPLTLDSRMNSLKISLSKTRARPNEAPYKPLTRMGKSSGGQPFEVTVSKTALDFAVKEGMGRIRRKSPQSKPTCGSIHLDLARPPVMEHSNKLSLVMYEVRSLSTTSTRSQDFSLASDEGG</sequence>
<dbReference type="EMBL" id="ML991821">
    <property type="protein sequence ID" value="KAF2231877.1"/>
    <property type="molecule type" value="Genomic_DNA"/>
</dbReference>
<dbReference type="AlphaFoldDB" id="A0A6A6H1Y6"/>
<evidence type="ECO:0000313" key="1">
    <source>
        <dbReference type="EMBL" id="KAF2231877.1"/>
    </source>
</evidence>
<protein>
    <submittedName>
        <fullName evidence="1">Uncharacterized protein</fullName>
    </submittedName>
</protein>
<evidence type="ECO:0000313" key="2">
    <source>
        <dbReference type="Proteomes" id="UP000800092"/>
    </source>
</evidence>
<name>A0A6A6H1Y6_VIRVR</name>
<keyword evidence="2" id="KW-1185">Reference proteome</keyword>